<proteinExistence type="inferred from homology"/>
<organism evidence="4 5">
    <name type="scientific">Pseudomonas lalucatii</name>
    <dbReference type="NCBI Taxonomy" id="1424203"/>
    <lineage>
        <taxon>Bacteria</taxon>
        <taxon>Pseudomonadati</taxon>
        <taxon>Pseudomonadota</taxon>
        <taxon>Gammaproteobacteria</taxon>
        <taxon>Pseudomonadales</taxon>
        <taxon>Pseudomonadaceae</taxon>
        <taxon>Pseudomonas</taxon>
    </lineage>
</organism>
<dbReference type="PROSITE" id="PS00166">
    <property type="entry name" value="ENOYL_COA_HYDRATASE"/>
    <property type="match status" value="1"/>
</dbReference>
<sequence>MSTSVTRIQHDKVLEIILNRPPVNAIDLRTSTDLYEAFKDFQENPRLRVAVLTAAGERLFSAGWDLKEYAANGDDLLASGDYDLGPGGLGGLSEFWGLSKPVIAAVNGKAIGGGFEMLLAADLIIAAEHAQFMLPETRLGFLPDAGGLQRLAKRLPYNLAAELMLTGRAMGADEAQRWGLVCQVVPAAELRERSLALAQHIAEGAPLAQQAMKEVLAQTHALNVEAAFACTRRAWQGNSSLPAYEKMLHSDDYLEGSRAFTEKRKPVYKGC</sequence>
<gene>
    <name evidence="4" type="ORF">I0D00_07000</name>
</gene>
<keyword evidence="2" id="KW-0456">Lyase</keyword>
<evidence type="ECO:0000256" key="3">
    <source>
        <dbReference type="RuleBase" id="RU003707"/>
    </source>
</evidence>
<evidence type="ECO:0000313" key="4">
    <source>
        <dbReference type="EMBL" id="MBS7661693.1"/>
    </source>
</evidence>
<dbReference type="InterPro" id="IPR018376">
    <property type="entry name" value="Enoyl-CoA_hyd/isom_CS"/>
</dbReference>
<protein>
    <submittedName>
        <fullName evidence="4">Enoyl-CoA hydratase/isomerase family protein</fullName>
    </submittedName>
</protein>
<dbReference type="PANTHER" id="PTHR11941">
    <property type="entry name" value="ENOYL-COA HYDRATASE-RELATED"/>
    <property type="match status" value="1"/>
</dbReference>
<dbReference type="Proteomes" id="UP001196601">
    <property type="component" value="Unassembled WGS sequence"/>
</dbReference>
<name>A0ABS5PZN3_9PSED</name>
<dbReference type="InterPro" id="IPR014748">
    <property type="entry name" value="Enoyl-CoA_hydra_C"/>
</dbReference>
<dbReference type="InterPro" id="IPR001753">
    <property type="entry name" value="Enoyl-CoA_hydra/iso"/>
</dbReference>
<evidence type="ECO:0000313" key="5">
    <source>
        <dbReference type="Proteomes" id="UP001196601"/>
    </source>
</evidence>
<dbReference type="RefSeq" id="WP_213639018.1">
    <property type="nucleotide sequence ID" value="NZ_JADPMV010000001.1"/>
</dbReference>
<comment type="similarity">
    <text evidence="1 3">Belongs to the enoyl-CoA hydratase/isomerase family.</text>
</comment>
<evidence type="ECO:0000256" key="1">
    <source>
        <dbReference type="ARBA" id="ARBA00005254"/>
    </source>
</evidence>
<dbReference type="EMBL" id="JADPMV010000001">
    <property type="protein sequence ID" value="MBS7661693.1"/>
    <property type="molecule type" value="Genomic_DNA"/>
</dbReference>
<accession>A0ABS5PZN3</accession>
<dbReference type="CDD" id="cd06558">
    <property type="entry name" value="crotonase-like"/>
    <property type="match status" value="1"/>
</dbReference>
<evidence type="ECO:0000256" key="2">
    <source>
        <dbReference type="ARBA" id="ARBA00023239"/>
    </source>
</evidence>
<dbReference type="PANTHER" id="PTHR11941:SF54">
    <property type="entry name" value="ENOYL-COA HYDRATASE, MITOCHONDRIAL"/>
    <property type="match status" value="1"/>
</dbReference>
<dbReference type="Gene3D" id="3.90.226.10">
    <property type="entry name" value="2-enoyl-CoA Hydratase, Chain A, domain 1"/>
    <property type="match status" value="1"/>
</dbReference>
<comment type="caution">
    <text evidence="4">The sequence shown here is derived from an EMBL/GenBank/DDBJ whole genome shotgun (WGS) entry which is preliminary data.</text>
</comment>
<reference evidence="4 5" key="1">
    <citation type="journal article" date="2021" name="Syst. Appl. Microbiol.">
        <title>Pseudomonas lalucatii sp. nov. isolated from Vallgornera, a karstic cave in Mallorca, Western Mediterranean.</title>
        <authorList>
            <person name="Busquets A."/>
            <person name="Mulet M."/>
            <person name="Gomila M."/>
            <person name="Garcia-Valdes E."/>
        </authorList>
    </citation>
    <scope>NUCLEOTIDE SEQUENCE [LARGE SCALE GENOMIC DNA]</scope>
    <source>
        <strain evidence="4 5">R1b54</strain>
    </source>
</reference>
<dbReference type="Gene3D" id="1.10.12.10">
    <property type="entry name" value="Lyase 2-enoyl-coa Hydratase, Chain A, domain 2"/>
    <property type="match status" value="1"/>
</dbReference>
<dbReference type="InterPro" id="IPR029045">
    <property type="entry name" value="ClpP/crotonase-like_dom_sf"/>
</dbReference>
<keyword evidence="5" id="KW-1185">Reference proteome</keyword>
<dbReference type="SUPFAM" id="SSF52096">
    <property type="entry name" value="ClpP/crotonase"/>
    <property type="match status" value="1"/>
</dbReference>
<dbReference type="Pfam" id="PF00378">
    <property type="entry name" value="ECH_1"/>
    <property type="match status" value="1"/>
</dbReference>